<protein>
    <submittedName>
        <fullName evidence="5">Uncharacterized protein</fullName>
    </submittedName>
</protein>
<accession>A0ABQ9EGD2</accession>
<evidence type="ECO:0000313" key="6">
    <source>
        <dbReference type="EMBL" id="KAJ8302907.1"/>
    </source>
</evidence>
<keyword evidence="2" id="KW-0808">Transferase</keyword>
<evidence type="ECO:0000313" key="5">
    <source>
        <dbReference type="EMBL" id="KAJ8302906.1"/>
    </source>
</evidence>
<reference evidence="5 7" key="1">
    <citation type="submission" date="2022-12" db="EMBL/GenBank/DDBJ databases">
        <title>Chromosome-level genome of Tegillarca granosa.</title>
        <authorList>
            <person name="Kim J."/>
        </authorList>
    </citation>
    <scope>NUCLEOTIDE SEQUENCE [LARGE SCALE GENOMIC DNA]</scope>
    <source>
        <strain evidence="5">Teg-2019</strain>
        <tissue evidence="5">Adductor muscle</tissue>
    </source>
</reference>
<name>A0ABQ9EGD2_TEGGR</name>
<keyword evidence="7" id="KW-1185">Reference proteome</keyword>
<dbReference type="PANTHER" id="PTHR44307:SF2">
    <property type="entry name" value="PHOSPHOETHANOLAMINE METHYLTRANSFERASE ISOFORM X1"/>
    <property type="match status" value="1"/>
</dbReference>
<dbReference type="EMBL" id="JARBDR010000917">
    <property type="protein sequence ID" value="KAJ8302907.1"/>
    <property type="molecule type" value="Genomic_DNA"/>
</dbReference>
<organism evidence="5 7">
    <name type="scientific">Tegillarca granosa</name>
    <name type="common">Malaysian cockle</name>
    <name type="synonym">Anadara granosa</name>
    <dbReference type="NCBI Taxonomy" id="220873"/>
    <lineage>
        <taxon>Eukaryota</taxon>
        <taxon>Metazoa</taxon>
        <taxon>Spiralia</taxon>
        <taxon>Lophotrochozoa</taxon>
        <taxon>Mollusca</taxon>
        <taxon>Bivalvia</taxon>
        <taxon>Autobranchia</taxon>
        <taxon>Pteriomorphia</taxon>
        <taxon>Arcoida</taxon>
        <taxon>Arcoidea</taxon>
        <taxon>Arcidae</taxon>
        <taxon>Tegillarca</taxon>
    </lineage>
</organism>
<dbReference type="EMBL" id="JARBDR010000917">
    <property type="protein sequence ID" value="KAJ8302906.1"/>
    <property type="molecule type" value="Genomic_DNA"/>
</dbReference>
<evidence type="ECO:0000256" key="2">
    <source>
        <dbReference type="ARBA" id="ARBA00022679"/>
    </source>
</evidence>
<gene>
    <name evidence="5" type="ORF">KUTeg_019302</name>
    <name evidence="6" type="ORF">KUTeg_019303</name>
</gene>
<evidence type="ECO:0000256" key="1">
    <source>
        <dbReference type="ARBA" id="ARBA00022603"/>
    </source>
</evidence>
<proteinExistence type="predicted"/>
<evidence type="ECO:0000256" key="4">
    <source>
        <dbReference type="ARBA" id="ARBA00047841"/>
    </source>
</evidence>
<dbReference type="Proteomes" id="UP001217089">
    <property type="component" value="Unassembled WGS sequence"/>
</dbReference>
<comment type="caution">
    <text evidence="5">The sequence shown here is derived from an EMBL/GenBank/DDBJ whole genome shotgun (WGS) entry which is preliminary data.</text>
</comment>
<comment type="catalytic activity">
    <reaction evidence="4">
        <text>N-methylethanolamine phosphate + S-adenosyl-L-methionine = N,N-dimethylethanolamine phosphate + S-adenosyl-L-homocysteine + H(+)</text>
        <dbReference type="Rhea" id="RHEA:25321"/>
        <dbReference type="ChEBI" id="CHEBI:15378"/>
        <dbReference type="ChEBI" id="CHEBI:57781"/>
        <dbReference type="ChEBI" id="CHEBI:57856"/>
        <dbReference type="ChEBI" id="CHEBI:58641"/>
        <dbReference type="ChEBI" id="CHEBI:59789"/>
        <dbReference type="EC" id="2.1.1.103"/>
    </reaction>
    <physiologicalReaction direction="left-to-right" evidence="4">
        <dbReference type="Rhea" id="RHEA:25322"/>
    </physiologicalReaction>
</comment>
<evidence type="ECO:0000256" key="3">
    <source>
        <dbReference type="ARBA" id="ARBA00047619"/>
    </source>
</evidence>
<comment type="catalytic activity">
    <reaction evidence="3">
        <text>N,N-dimethylethanolamine phosphate + S-adenosyl-L-methionine = phosphocholine + S-adenosyl-L-homocysteine + H(+)</text>
        <dbReference type="Rhea" id="RHEA:25325"/>
        <dbReference type="ChEBI" id="CHEBI:15378"/>
        <dbReference type="ChEBI" id="CHEBI:57856"/>
        <dbReference type="ChEBI" id="CHEBI:58641"/>
        <dbReference type="ChEBI" id="CHEBI:59789"/>
        <dbReference type="ChEBI" id="CHEBI:295975"/>
        <dbReference type="EC" id="2.1.1.103"/>
    </reaction>
    <physiologicalReaction direction="left-to-right" evidence="3">
        <dbReference type="Rhea" id="RHEA:25326"/>
    </physiologicalReaction>
</comment>
<sequence>MKYTSQEDEARGVNPTHYRYSGVYDAMLNACTIPAEDRQALYRFYLVLRRSVQSYTKIKKFMIKAVLAVKIEYFSNLQLKQNSNQYVWLVKKVKRALDSNHVFKSFQDFLDNQQYSKDGILCYEKIFGRTYNSTS</sequence>
<evidence type="ECO:0000313" key="7">
    <source>
        <dbReference type="Proteomes" id="UP001217089"/>
    </source>
</evidence>
<dbReference type="PANTHER" id="PTHR44307">
    <property type="entry name" value="PHOSPHOETHANOLAMINE METHYLTRANSFERASE"/>
    <property type="match status" value="1"/>
</dbReference>
<keyword evidence="1" id="KW-0489">Methyltransferase</keyword>